<dbReference type="KEGG" id="hms:HMU06280"/>
<organism evidence="2 3">
    <name type="scientific">Helicobacter mustelae (strain ATCC 43772 / CCUG 25715 / CIP 103759 / LMG 18044 / NCTC 12198 / R85-136P)</name>
    <name type="common">Campylobacter mustelae</name>
    <dbReference type="NCBI Taxonomy" id="679897"/>
    <lineage>
        <taxon>Bacteria</taxon>
        <taxon>Pseudomonadati</taxon>
        <taxon>Campylobacterota</taxon>
        <taxon>Epsilonproteobacteria</taxon>
        <taxon>Campylobacterales</taxon>
        <taxon>Helicobacteraceae</taxon>
        <taxon>Helicobacter</taxon>
    </lineage>
</organism>
<protein>
    <submittedName>
        <fullName evidence="2">Putative secreted protein</fullName>
    </submittedName>
</protein>
<evidence type="ECO:0000313" key="2">
    <source>
        <dbReference type="EMBL" id="CBG39889.1"/>
    </source>
</evidence>
<gene>
    <name evidence="2" type="ordered locus">HMU06280</name>
</gene>
<feature type="chain" id="PRO_5003051526" evidence="1">
    <location>
        <begin position="25"/>
        <end position="220"/>
    </location>
</feature>
<dbReference type="STRING" id="679897.HMU06280"/>
<reference evidence="2 3" key="1">
    <citation type="journal article" date="2010" name="BMC Genomics">
        <title>Comparative genomics and proteomics of Helicobacter mustelae, an ulcerogenic and carcinogenic gastric pathogen.</title>
        <authorList>
            <person name="O'Toole P.W."/>
            <person name="Snelling W.J."/>
            <person name="Canchaya C."/>
            <person name="Forde B.M."/>
            <person name="Hardie K.R."/>
            <person name="Josenhans C."/>
            <person name="Graham R.L.J."/>
            <person name="McMullan G."/>
            <person name="Parkhill J."/>
            <person name="Belda E."/>
            <person name="Bentley S.D."/>
        </authorList>
    </citation>
    <scope>NUCLEOTIDE SEQUENCE [LARGE SCALE GENOMIC DNA]</scope>
    <source>
        <strain evidence="3">ATCC 43772 / LMG 18044 / NCTC 12198 / 12198</strain>
    </source>
</reference>
<dbReference type="EMBL" id="FN555004">
    <property type="protein sequence ID" value="CBG39889.1"/>
    <property type="molecule type" value="Genomic_DNA"/>
</dbReference>
<keyword evidence="1" id="KW-0732">Signal</keyword>
<evidence type="ECO:0000256" key="1">
    <source>
        <dbReference type="SAM" id="SignalP"/>
    </source>
</evidence>
<dbReference type="AlphaFoldDB" id="D3UHB7"/>
<proteinExistence type="predicted"/>
<accession>D3UHB7</accession>
<feature type="signal peptide" evidence="1">
    <location>
        <begin position="1"/>
        <end position="24"/>
    </location>
</feature>
<evidence type="ECO:0000313" key="3">
    <source>
        <dbReference type="Proteomes" id="UP000001522"/>
    </source>
</evidence>
<dbReference type="HOGENOM" id="CLU_1335998_0_0_7"/>
<keyword evidence="3" id="KW-1185">Reference proteome</keyword>
<dbReference type="Proteomes" id="UP000001522">
    <property type="component" value="Chromosome"/>
</dbReference>
<name>D3UHB7_HELM1</name>
<sequence>MEMMKKILLCLGLFAFVVAQDAQALSDANDQGQGVKTGEKKRFYPAEVQGHSYGVFSVGYAYQYQSAGQITNTHTGNTIRYKGSFNNVYFSIERGWIGGKNNMFMLGGYLDGVAGQTFFISVGVKGGLRLLNGWVIPHFAVGYQLEHLQFPKDIRRYNMQGAVFSIGTFVNVTKGFGIDFTLRAGTPFHMLNRNHAKTYGNKGINNVGIMLSFTFYDFSI</sequence>